<dbReference type="Pfam" id="PF06169">
    <property type="entry name" value="DUF982"/>
    <property type="match status" value="1"/>
</dbReference>
<comment type="caution">
    <text evidence="1">The sequence shown here is derived from an EMBL/GenBank/DDBJ whole genome shotgun (WGS) entry which is preliminary data.</text>
</comment>
<accession>A0ABS7GX50</accession>
<reference evidence="1 2" key="1">
    <citation type="journal article" date="2021" name="MBio">
        <title>Poor Competitiveness of Bradyrhizobium in Pigeon Pea Root Colonization in Indian Soils.</title>
        <authorList>
            <person name="Chalasani D."/>
            <person name="Basu A."/>
            <person name="Pullabhotla S.V.S.R.N."/>
            <person name="Jorrin B."/>
            <person name="Neal A.L."/>
            <person name="Poole P.S."/>
            <person name="Podile A.R."/>
            <person name="Tkacz A."/>
        </authorList>
    </citation>
    <scope>NUCLEOTIDE SEQUENCE [LARGE SCALE GENOMIC DNA]</scope>
    <source>
        <strain evidence="1 2">HU56</strain>
    </source>
</reference>
<dbReference type="InterPro" id="IPR010385">
    <property type="entry name" value="DUF982"/>
</dbReference>
<dbReference type="RefSeq" id="WP_220335908.1">
    <property type="nucleotide sequence ID" value="NZ_JAEUAK010000007.1"/>
</dbReference>
<organism evidence="1 2">
    <name type="scientific">Rhizobium mesosinicum</name>
    <dbReference type="NCBI Taxonomy" id="335017"/>
    <lineage>
        <taxon>Bacteria</taxon>
        <taxon>Pseudomonadati</taxon>
        <taxon>Pseudomonadota</taxon>
        <taxon>Alphaproteobacteria</taxon>
        <taxon>Hyphomicrobiales</taxon>
        <taxon>Rhizobiaceae</taxon>
        <taxon>Rhizobium/Agrobacterium group</taxon>
        <taxon>Rhizobium</taxon>
    </lineage>
</organism>
<protein>
    <submittedName>
        <fullName evidence="1">DUF982 domain-containing protein</fullName>
    </submittedName>
</protein>
<sequence>MKLDMSTEIDQVILIFKDPGRRLIVRTVHEAANALIKEWPSDDGEEFLSAVKACLDVMVGKASRTELRSAILRAANEAGVAAVAVLH</sequence>
<keyword evidence="2" id="KW-1185">Reference proteome</keyword>
<evidence type="ECO:0000313" key="1">
    <source>
        <dbReference type="EMBL" id="MBW9054547.1"/>
    </source>
</evidence>
<name>A0ABS7GX50_9HYPH</name>
<dbReference type="Gene3D" id="6.10.250.730">
    <property type="match status" value="1"/>
</dbReference>
<dbReference type="Proteomes" id="UP000717752">
    <property type="component" value="Unassembled WGS sequence"/>
</dbReference>
<dbReference type="EMBL" id="JAEUAK010000007">
    <property type="protein sequence ID" value="MBW9054547.1"/>
    <property type="molecule type" value="Genomic_DNA"/>
</dbReference>
<proteinExistence type="predicted"/>
<gene>
    <name evidence="1" type="ORF">JNB85_19265</name>
</gene>
<evidence type="ECO:0000313" key="2">
    <source>
        <dbReference type="Proteomes" id="UP000717752"/>
    </source>
</evidence>